<evidence type="ECO:0000313" key="2">
    <source>
        <dbReference type="Proteomes" id="UP001243844"/>
    </source>
</evidence>
<sequence length="213" mass="24721">MSKLPRFSKKNRNLRKNYSNLLLSKSISSKLSFNNTMFFNVNLRGSRLRKCSFNTTNIFLSDFSGVILNGSKFKNVHFKKCVFYATIFRKCKFINCKFDQCIFINTNTQEFTESILSNCIESNFYQLKELKTSIADLSEYKSIPILQKNRLLHLKGGKINKATFSILLSEFSEENILLALSLIFFDDSYSKPKILSTFKLLEVIKMTIDNMQP</sequence>
<dbReference type="InterPro" id="IPR001646">
    <property type="entry name" value="5peptide_repeat"/>
</dbReference>
<dbReference type="Gene3D" id="2.160.20.80">
    <property type="entry name" value="E3 ubiquitin-protein ligase SopA"/>
    <property type="match status" value="1"/>
</dbReference>
<dbReference type="Proteomes" id="UP001243844">
    <property type="component" value="Unassembled WGS sequence"/>
</dbReference>
<dbReference type="Pfam" id="PF00805">
    <property type="entry name" value="Pentapeptide"/>
    <property type="match status" value="1"/>
</dbReference>
<dbReference type="AlphaFoldDB" id="A0AAW8JCH0"/>
<protein>
    <submittedName>
        <fullName evidence="1">Pentapeptide repeat-containing protein</fullName>
    </submittedName>
</protein>
<gene>
    <name evidence="1" type="ORF">RFH47_11160</name>
</gene>
<dbReference type="RefSeq" id="WP_096902452.1">
    <property type="nucleotide sequence ID" value="NZ_JAVIDL010000021.1"/>
</dbReference>
<comment type="caution">
    <text evidence="1">The sequence shown here is derived from an EMBL/GenBank/DDBJ whole genome shotgun (WGS) entry which is preliminary data.</text>
</comment>
<name>A0AAW8JCH0_9GAMM</name>
<organism evidence="1 2">
    <name type="scientific">Acinetobacter rudis</name>
    <dbReference type="NCBI Taxonomy" id="632955"/>
    <lineage>
        <taxon>Bacteria</taxon>
        <taxon>Pseudomonadati</taxon>
        <taxon>Pseudomonadota</taxon>
        <taxon>Gammaproteobacteria</taxon>
        <taxon>Moraxellales</taxon>
        <taxon>Moraxellaceae</taxon>
        <taxon>Acinetobacter</taxon>
    </lineage>
</organism>
<evidence type="ECO:0000313" key="1">
    <source>
        <dbReference type="EMBL" id="MDQ8936280.1"/>
    </source>
</evidence>
<accession>A0AAW8JCH0</accession>
<proteinExistence type="predicted"/>
<dbReference type="SUPFAM" id="SSF141571">
    <property type="entry name" value="Pentapeptide repeat-like"/>
    <property type="match status" value="1"/>
</dbReference>
<reference evidence="1" key="1">
    <citation type="submission" date="2023-08" db="EMBL/GenBank/DDBJ databases">
        <title>Emergence of clinically-relevant ST2 carbapenem-resistant Acinetobacter baumannii strains in hospital sewages in Zhejiang, East of China.</title>
        <authorList>
            <person name="Kaichao C."/>
            <person name="Zhang R."/>
        </authorList>
    </citation>
    <scope>NUCLEOTIDE SEQUENCE</scope>
    <source>
        <strain evidence="1">M-RB-37</strain>
    </source>
</reference>
<dbReference type="EMBL" id="JAVIDL010000021">
    <property type="protein sequence ID" value="MDQ8936280.1"/>
    <property type="molecule type" value="Genomic_DNA"/>
</dbReference>